<dbReference type="SUPFAM" id="SSF55785">
    <property type="entry name" value="PYP-like sensor domain (PAS domain)"/>
    <property type="match status" value="2"/>
</dbReference>
<dbReference type="InterPro" id="IPR013655">
    <property type="entry name" value="PAS_fold_3"/>
</dbReference>
<evidence type="ECO:0000256" key="10">
    <source>
        <dbReference type="ARBA" id="ARBA00022912"/>
    </source>
</evidence>
<sequence length="975" mass="104392">MSDKSRCTQQPQAAEGASSGAPTQALRSRLPPAHGADLRAYDTLRQGLNHAVTVTQAMGGMVHLGPLGSSGLYLAVESNVEGPTTQRWEEIDRRSPEAPAYAVRTNAPAWTAPTSPEFAACLPGVPSGAGLLSVPVPVPVPRPVPATDEPLGVLSVFTRTPEEPALHQQLTAVASWIADCLCDSPGPPRPEDAGRPADRDTTDLPVGFWGWDFGTGTVIWDDAALGILGIDAKGFDGRIRTWRRLVHPQDLPQVLARADEAIRARTPYQAEFRVCRPDAGMRRVEVRGQTSSADDGSGPCLAGIVRDITSGHLAKDPAERVLWPAHNGFLAVDRSWRIIFANPDAERLLAPSRQLLGRVLWDAVPALCSPGMEDAGRQAAAEGRPTELDIRTYTGRRLHVRLAPLPDGLTLCITDISSTRHPQVDEASAEGAAVERTMRIVELTRALAGAVTGHDVADVMATHMVSLFGAKGVSVWTHENGRAFLMSSAGPKESLDRFEGARIAELPASAQAFIEGTLDFISSAEEFISRFPALADLPAASGAQAWAMLPLIASGHTVGASCVVYEHPHAFSHEERTLYTAMSGMVAQALERARLYDAEHRRAQELQRGLLPRCLPALPAVTTSARYQPAGDGTSAGGDWYDVIPLSAEQVALVIGDVMGHGVSEAVTMGRLRTAGRTLADLEQPLDELFFHLNEIVSGLGDGFYATCLCIVYDPVSRMCQAITAGHPPPVVLRPDGTSYFPDLPVNPPLGAATPPFDTAEFSLPDGAILALYTDGLVVTGGLDIAEGMGRLARHLRPAHVQVTETLDDLCDRLITTLLPDQRSRDDSALLVARTQALAPENVSCLQLQDDPTAAGQARAHVRAQLAAWNLDELIMTTELVASELVGNVVRHAKGPITLRLLRGRTLICEVADASPAMPRIRRAADTDENGRGLQLISAVTSRWGARYTGSGKCIWTEQLLSTDPLGERVSYESA</sequence>
<dbReference type="InterPro" id="IPR003018">
    <property type="entry name" value="GAF"/>
</dbReference>
<accession>A0A250VML1</accession>
<gene>
    <name evidence="20" type="ORF">SO3561_06884</name>
</gene>
<keyword evidence="9" id="KW-0460">Magnesium</keyword>
<keyword evidence="3" id="KW-0808">Transferase</keyword>
<evidence type="ECO:0000256" key="12">
    <source>
        <dbReference type="ARBA" id="ARBA00047761"/>
    </source>
</evidence>
<dbReference type="CDD" id="cd00130">
    <property type="entry name" value="PAS"/>
    <property type="match status" value="2"/>
</dbReference>
<dbReference type="Gene3D" id="3.30.450.40">
    <property type="match status" value="1"/>
</dbReference>
<dbReference type="InterPro" id="IPR029016">
    <property type="entry name" value="GAF-like_dom_sf"/>
</dbReference>
<dbReference type="InterPro" id="IPR052016">
    <property type="entry name" value="Bact_Sigma-Reg"/>
</dbReference>
<dbReference type="Gene3D" id="3.30.450.20">
    <property type="entry name" value="PAS domain"/>
    <property type="match status" value="2"/>
</dbReference>
<dbReference type="EMBL" id="BDQI01000018">
    <property type="protein sequence ID" value="GAX55329.1"/>
    <property type="molecule type" value="Genomic_DNA"/>
</dbReference>
<dbReference type="GO" id="GO:0005524">
    <property type="term" value="F:ATP binding"/>
    <property type="evidence" value="ECO:0007669"/>
    <property type="project" value="UniProtKB-KW"/>
</dbReference>
<dbReference type="GO" id="GO:0004722">
    <property type="term" value="F:protein serine/threonine phosphatase activity"/>
    <property type="evidence" value="ECO:0007669"/>
    <property type="project" value="UniProtKB-EC"/>
</dbReference>
<keyword evidence="2" id="KW-0597">Phosphoprotein</keyword>
<feature type="domain" description="GAF" evidence="17">
    <location>
        <begin position="452"/>
        <end position="600"/>
    </location>
</feature>
<keyword evidence="7" id="KW-0378">Hydrolase</keyword>
<evidence type="ECO:0000256" key="15">
    <source>
        <dbReference type="ARBA" id="ARBA00081350"/>
    </source>
</evidence>
<dbReference type="SUPFAM" id="SSF81606">
    <property type="entry name" value="PP2C-like"/>
    <property type="match status" value="1"/>
</dbReference>
<dbReference type="Proteomes" id="UP000217446">
    <property type="component" value="Unassembled WGS sequence"/>
</dbReference>
<comment type="caution">
    <text evidence="20">The sequence shown here is derived from an EMBL/GenBank/DDBJ whole genome shotgun (WGS) entry which is preliminary data.</text>
</comment>
<keyword evidence="5" id="KW-0547">Nucleotide-binding</keyword>
<evidence type="ECO:0000256" key="14">
    <source>
        <dbReference type="ARBA" id="ARBA00075117"/>
    </source>
</evidence>
<dbReference type="Gene3D" id="3.60.40.10">
    <property type="entry name" value="PPM-type phosphatase domain"/>
    <property type="match status" value="1"/>
</dbReference>
<dbReference type="AlphaFoldDB" id="A0A250VML1"/>
<dbReference type="Pfam" id="PF08447">
    <property type="entry name" value="PAS_3"/>
    <property type="match status" value="1"/>
</dbReference>
<dbReference type="InterPro" id="IPR003594">
    <property type="entry name" value="HATPase_dom"/>
</dbReference>
<evidence type="ECO:0000259" key="17">
    <source>
        <dbReference type="SMART" id="SM00065"/>
    </source>
</evidence>
<evidence type="ECO:0000256" key="4">
    <source>
        <dbReference type="ARBA" id="ARBA00022723"/>
    </source>
</evidence>
<comment type="catalytic activity">
    <reaction evidence="12">
        <text>O-phospho-L-seryl-[protein] + H2O = L-seryl-[protein] + phosphate</text>
        <dbReference type="Rhea" id="RHEA:20629"/>
        <dbReference type="Rhea" id="RHEA-COMP:9863"/>
        <dbReference type="Rhea" id="RHEA-COMP:11604"/>
        <dbReference type="ChEBI" id="CHEBI:15377"/>
        <dbReference type="ChEBI" id="CHEBI:29999"/>
        <dbReference type="ChEBI" id="CHEBI:43474"/>
        <dbReference type="ChEBI" id="CHEBI:83421"/>
        <dbReference type="EC" id="3.1.3.16"/>
    </reaction>
</comment>
<name>A0A250VML1_STROL</name>
<feature type="region of interest" description="Disordered" evidence="16">
    <location>
        <begin position="1"/>
        <end position="29"/>
    </location>
</feature>
<feature type="domain" description="PPM-type phosphatase" evidence="19">
    <location>
        <begin position="621"/>
        <end position="835"/>
    </location>
</feature>
<evidence type="ECO:0000259" key="18">
    <source>
        <dbReference type="SMART" id="SM00091"/>
    </source>
</evidence>
<dbReference type="Gene3D" id="2.10.70.100">
    <property type="match status" value="1"/>
</dbReference>
<evidence type="ECO:0000256" key="11">
    <source>
        <dbReference type="ARBA" id="ARBA00023211"/>
    </source>
</evidence>
<dbReference type="PANTHER" id="PTHR43156:SF2">
    <property type="entry name" value="STAGE II SPORULATION PROTEIN E"/>
    <property type="match status" value="1"/>
</dbReference>
<dbReference type="InterPro" id="IPR013656">
    <property type="entry name" value="PAS_4"/>
</dbReference>
<dbReference type="GO" id="GO:0046872">
    <property type="term" value="F:metal ion binding"/>
    <property type="evidence" value="ECO:0007669"/>
    <property type="project" value="UniProtKB-KW"/>
</dbReference>
<dbReference type="CDD" id="cd16936">
    <property type="entry name" value="HATPase_RsbW-like"/>
    <property type="match status" value="1"/>
</dbReference>
<dbReference type="InterPro" id="IPR036890">
    <property type="entry name" value="HATPase_C_sf"/>
</dbReference>
<evidence type="ECO:0000256" key="5">
    <source>
        <dbReference type="ARBA" id="ARBA00022741"/>
    </source>
</evidence>
<dbReference type="Pfam" id="PF01590">
    <property type="entry name" value="GAF"/>
    <property type="match status" value="1"/>
</dbReference>
<comment type="function">
    <text evidence="13">Primarily acts as an independent SigF regulator that is sensitive to the osmosensory signal, mediating the cross talk of PknD with the SigF regulon. Possesses both phosphatase and kinase activities. The kinase domain functions as a classic anti-sigma factor-like kinase to phosphorylate the anti-anti-sigma factor domain at the canonical regulatory site, and the phosphatase domain antagonizes this activity.</text>
</comment>
<dbReference type="Pfam" id="PF07228">
    <property type="entry name" value="SpoIIE"/>
    <property type="match status" value="1"/>
</dbReference>
<evidence type="ECO:0000256" key="1">
    <source>
        <dbReference type="ARBA" id="ARBA00013081"/>
    </source>
</evidence>
<dbReference type="Pfam" id="PF08448">
    <property type="entry name" value="PAS_4"/>
    <property type="match status" value="1"/>
</dbReference>
<dbReference type="SUPFAM" id="SSF55781">
    <property type="entry name" value="GAF domain-like"/>
    <property type="match status" value="1"/>
</dbReference>
<dbReference type="SMART" id="SM00331">
    <property type="entry name" value="PP2C_SIG"/>
    <property type="match status" value="1"/>
</dbReference>
<dbReference type="STRING" id="1963.AQJ27_38265"/>
<dbReference type="GO" id="GO:0016301">
    <property type="term" value="F:kinase activity"/>
    <property type="evidence" value="ECO:0007669"/>
    <property type="project" value="UniProtKB-KW"/>
</dbReference>
<dbReference type="FunFam" id="3.30.565.10:FF:000028">
    <property type="entry name" value="PAS sensor protein"/>
    <property type="match status" value="1"/>
</dbReference>
<evidence type="ECO:0000256" key="6">
    <source>
        <dbReference type="ARBA" id="ARBA00022777"/>
    </source>
</evidence>
<keyword evidence="6" id="KW-0418">Kinase</keyword>
<feature type="domain" description="PAS" evidence="18">
    <location>
        <begin position="191"/>
        <end position="263"/>
    </location>
</feature>
<evidence type="ECO:0000313" key="20">
    <source>
        <dbReference type="EMBL" id="GAX55329.1"/>
    </source>
</evidence>
<organism evidence="20 21">
    <name type="scientific">Streptomyces olivochromogenes</name>
    <dbReference type="NCBI Taxonomy" id="1963"/>
    <lineage>
        <taxon>Bacteria</taxon>
        <taxon>Bacillati</taxon>
        <taxon>Actinomycetota</taxon>
        <taxon>Actinomycetes</taxon>
        <taxon>Kitasatosporales</taxon>
        <taxon>Streptomycetaceae</taxon>
        <taxon>Streptomyces</taxon>
    </lineage>
</organism>
<evidence type="ECO:0000256" key="9">
    <source>
        <dbReference type="ARBA" id="ARBA00022842"/>
    </source>
</evidence>
<dbReference type="Gene3D" id="3.30.565.10">
    <property type="entry name" value="Histidine kinase-like ATPase, C-terminal domain"/>
    <property type="match status" value="1"/>
</dbReference>
<dbReference type="SMART" id="SM00065">
    <property type="entry name" value="GAF"/>
    <property type="match status" value="1"/>
</dbReference>
<evidence type="ECO:0000256" key="8">
    <source>
        <dbReference type="ARBA" id="ARBA00022840"/>
    </source>
</evidence>
<evidence type="ECO:0000256" key="3">
    <source>
        <dbReference type="ARBA" id="ARBA00022679"/>
    </source>
</evidence>
<evidence type="ECO:0000313" key="21">
    <source>
        <dbReference type="Proteomes" id="UP000217446"/>
    </source>
</evidence>
<dbReference type="SMART" id="SM00091">
    <property type="entry name" value="PAS"/>
    <property type="match status" value="2"/>
</dbReference>
<dbReference type="Pfam" id="PF13581">
    <property type="entry name" value="HATPase_c_2"/>
    <property type="match status" value="1"/>
</dbReference>
<evidence type="ECO:0000256" key="13">
    <source>
        <dbReference type="ARBA" id="ARBA00056274"/>
    </source>
</evidence>
<keyword evidence="8" id="KW-0067">ATP-binding</keyword>
<feature type="domain" description="PAS" evidence="18">
    <location>
        <begin position="316"/>
        <end position="381"/>
    </location>
</feature>
<protein>
    <recommendedName>
        <fullName evidence="1">protein-serine/threonine phosphatase</fullName>
        <ecNumber evidence="1">3.1.3.16</ecNumber>
    </recommendedName>
    <alternativeName>
        <fullName evidence="15">Protein-serine/threonine phosphatase</fullName>
    </alternativeName>
    <alternativeName>
        <fullName evidence="14">Serine/threonine-protein kinase</fullName>
    </alternativeName>
</protein>
<evidence type="ECO:0000256" key="2">
    <source>
        <dbReference type="ARBA" id="ARBA00022553"/>
    </source>
</evidence>
<keyword evidence="11" id="KW-0464">Manganese</keyword>
<dbReference type="PANTHER" id="PTHR43156">
    <property type="entry name" value="STAGE II SPORULATION PROTEIN E-RELATED"/>
    <property type="match status" value="1"/>
</dbReference>
<proteinExistence type="predicted"/>
<dbReference type="InterPro" id="IPR035965">
    <property type="entry name" value="PAS-like_dom_sf"/>
</dbReference>
<evidence type="ECO:0000256" key="7">
    <source>
        <dbReference type="ARBA" id="ARBA00022801"/>
    </source>
</evidence>
<dbReference type="InterPro" id="IPR001932">
    <property type="entry name" value="PPM-type_phosphatase-like_dom"/>
</dbReference>
<dbReference type="InterPro" id="IPR036457">
    <property type="entry name" value="PPM-type-like_dom_sf"/>
</dbReference>
<evidence type="ECO:0000256" key="16">
    <source>
        <dbReference type="SAM" id="MobiDB-lite"/>
    </source>
</evidence>
<dbReference type="EC" id="3.1.3.16" evidence="1"/>
<reference evidence="21" key="1">
    <citation type="submission" date="2017-05" db="EMBL/GenBank/DDBJ databases">
        <title>Streptomyces olivochromogenes NBRC 3561 whole genome shotgun sequence.</title>
        <authorList>
            <person name="Dohra H."/>
            <person name="Kodani S."/>
        </authorList>
    </citation>
    <scope>NUCLEOTIDE SEQUENCE [LARGE SCALE GENOMIC DNA]</scope>
    <source>
        <strain evidence="21">NBRC 3561</strain>
    </source>
</reference>
<keyword evidence="10" id="KW-0904">Protein phosphatase</keyword>
<keyword evidence="21" id="KW-1185">Reference proteome</keyword>
<keyword evidence="4" id="KW-0479">Metal-binding</keyword>
<dbReference type="InterPro" id="IPR000014">
    <property type="entry name" value="PAS"/>
</dbReference>
<evidence type="ECO:0000259" key="19">
    <source>
        <dbReference type="SMART" id="SM00331"/>
    </source>
</evidence>
<dbReference type="FunFam" id="3.60.40.10:FF:000005">
    <property type="entry name" value="Serine/threonine protein phosphatase"/>
    <property type="match status" value="1"/>
</dbReference>